<geneLocation type="plasmid" evidence="1 2">
    <name>unnamed 2</name>
</geneLocation>
<evidence type="ECO:0000313" key="2">
    <source>
        <dbReference type="Proteomes" id="UP000198286"/>
    </source>
</evidence>
<gene>
    <name evidence="1" type="ORF">MYCOZU2_06045</name>
</gene>
<evidence type="ECO:0000313" key="1">
    <source>
        <dbReference type="EMBL" id="ASL18390.1"/>
    </source>
</evidence>
<dbReference type="Proteomes" id="UP000198286">
    <property type="component" value="Plasmid unnamed 2"/>
</dbReference>
<dbReference type="RefSeq" id="WP_089152590.1">
    <property type="nucleotide sequence ID" value="NZ_CP015269.1"/>
</dbReference>
<accession>A0A7U5MRK6</accession>
<name>A0A7U5MRK6_MYCIT</name>
<sequence length="100" mass="11245">MDVLIDHAAANATVSQIDEHREARYHLWQQLLREFEDLKASGAMLGQASEACQLAVMRVNDEVERQNQSEIQLIEHIRSALADDLHNEAESAALFVPHGQ</sequence>
<dbReference type="AlphaFoldDB" id="A0A7U5MRK6"/>
<proteinExistence type="predicted"/>
<keyword evidence="1" id="KW-0614">Plasmid</keyword>
<organism evidence="1 2">
    <name type="scientific">Mycobacterium intracellulare subsp. chimaera</name>
    <dbReference type="NCBI Taxonomy" id="222805"/>
    <lineage>
        <taxon>Bacteria</taxon>
        <taxon>Bacillati</taxon>
        <taxon>Actinomycetota</taxon>
        <taxon>Actinomycetes</taxon>
        <taxon>Mycobacteriales</taxon>
        <taxon>Mycobacteriaceae</taxon>
        <taxon>Mycobacterium</taxon>
        <taxon>Mycobacterium avium complex (MAC)</taxon>
    </lineage>
</organism>
<protein>
    <submittedName>
        <fullName evidence="1">Uncharacterized protein</fullName>
    </submittedName>
</protein>
<reference evidence="1 2" key="1">
    <citation type="journal article" date="2017" name="Lancet Infect. Dis.">
        <title>Global outbreak of severe Mycobacterium chimaera disease after cardiac surgery: a molecular epidemiological study.</title>
        <authorList>
            <person name="van Ingen J."/>
            <person name="Kohl T."/>
            <person name="Kranzer K."/>
            <person name="Hasse B."/>
            <person name="Keller P."/>
            <person name="Szafranska A."/>
            <person name="Hillemann D."/>
            <person name="Chand M."/>
            <person name="Schreiber P."/>
            <person name="Sommerstein R."/>
            <person name="Berger C."/>
            <person name="Genoni M."/>
            <person name="Ruegg C."/>
            <person name="Troillet N."/>
            <person name="Widmer A.F."/>
            <person name="Becker S.L."/>
            <person name="Herrmann M."/>
            <person name="Eckmanns T."/>
            <person name="Haller S."/>
            <person name="Hoeller C."/>
            <person name="Debast S.B."/>
            <person name="Wolfhagen M.J."/>
            <person name="Hopman J."/>
            <person name="Kluytmans J."/>
            <person name="Langelaar M."/>
            <person name="Notermans D.W."/>
            <person name="ten Oever J."/>
            <person name="van den Barselaar P."/>
            <person name="Vonk A.B.A."/>
            <person name="Vos M.C."/>
            <person name="Ahmed N."/>
            <person name="Brown T."/>
            <person name="Crook D."/>
            <person name="Lamagni T."/>
            <person name="Phin N."/>
            <person name="Smith E.G."/>
            <person name="Zambon M."/>
            <person name="Serr A."/>
            <person name="Goetting T."/>
            <person name="Ebner W."/>
            <person name="Thuermer A."/>
            <person name="Utpatel C."/>
            <person name="Sproer C."/>
            <person name="Bunk B."/>
            <person name="Nubel U."/>
            <person name="Bloemberg G."/>
            <person name="Bottger E."/>
            <person name="Niemann S."/>
            <person name="Wagner D."/>
            <person name="Sax H."/>
        </authorList>
    </citation>
    <scope>NUCLEOTIDE SEQUENCE [LARGE SCALE GENOMIC DNA]</scope>
    <source>
        <strain evidence="1 2">ZUERICH-2</strain>
        <plasmid evidence="1 2">unnamed 2</plasmid>
    </source>
</reference>
<dbReference type="EMBL" id="CP015269">
    <property type="protein sequence ID" value="ASL18390.1"/>
    <property type="molecule type" value="Genomic_DNA"/>
</dbReference>